<dbReference type="Pfam" id="PF04121">
    <property type="entry name" value="Nup84_Nup100"/>
    <property type="match status" value="2"/>
</dbReference>
<dbReference type="Gene3D" id="1.20.190.50">
    <property type="match status" value="1"/>
</dbReference>
<evidence type="ECO:0000256" key="19">
    <source>
        <dbReference type="SAM" id="Coils"/>
    </source>
</evidence>
<dbReference type="FunCoup" id="T1FRH2">
    <property type="interactions" value="1497"/>
</dbReference>
<evidence type="ECO:0000313" key="20">
    <source>
        <dbReference type="EMBL" id="ESN90597.1"/>
    </source>
</evidence>
<dbReference type="Gene3D" id="1.10.3450.20">
    <property type="match status" value="1"/>
</dbReference>
<evidence type="ECO:0000256" key="13">
    <source>
        <dbReference type="ARBA" id="ARBA00023136"/>
    </source>
</evidence>
<keyword evidence="13 18" id="KW-0472">Membrane</keyword>
<dbReference type="AlphaFoldDB" id="T1FRH2"/>
<dbReference type="GO" id="GO:0006406">
    <property type="term" value="P:mRNA export from nucleus"/>
    <property type="evidence" value="ECO:0000318"/>
    <property type="project" value="GO_Central"/>
</dbReference>
<keyword evidence="8" id="KW-0995">Kinetochore</keyword>
<dbReference type="FunFam" id="1.20.190.50:FF:000001">
    <property type="entry name" value="Nuclear pore complex protein"/>
    <property type="match status" value="1"/>
</dbReference>
<dbReference type="GO" id="GO:0000973">
    <property type="term" value="P:post-transcriptional tethering of RNA polymerase II gene DNA at nuclear periphery"/>
    <property type="evidence" value="ECO:0000318"/>
    <property type="project" value="GO_Central"/>
</dbReference>
<keyword evidence="19" id="KW-0175">Coiled coil</keyword>
<evidence type="ECO:0000313" key="21">
    <source>
        <dbReference type="EnsemblMetazoa" id="HelroP189911"/>
    </source>
</evidence>
<protein>
    <recommendedName>
        <fullName evidence="18">Nuclear pore complex protein</fullName>
    </recommendedName>
</protein>
<keyword evidence="22" id="KW-1185">Reference proteome</keyword>
<dbReference type="KEGG" id="hro:HELRODRAFT_189911"/>
<evidence type="ECO:0000256" key="16">
    <source>
        <dbReference type="ARBA" id="ARBA00056880"/>
    </source>
</evidence>
<keyword evidence="5" id="KW-0488">Methylation</keyword>
<dbReference type="EMBL" id="AMQM01002303">
    <property type="status" value="NOT_ANNOTATED_CDS"/>
    <property type="molecule type" value="Genomic_DNA"/>
</dbReference>
<dbReference type="GeneID" id="20211419"/>
<evidence type="ECO:0000256" key="10">
    <source>
        <dbReference type="ARBA" id="ARBA00022990"/>
    </source>
</evidence>
<keyword evidence="10" id="KW-0007">Acetylation</keyword>
<reference evidence="21" key="3">
    <citation type="submission" date="2015-06" db="UniProtKB">
        <authorList>
            <consortium name="EnsemblMetazoa"/>
        </authorList>
    </citation>
    <scope>IDENTIFICATION</scope>
</reference>
<keyword evidence="15" id="KW-0137">Centromere</keyword>
<keyword evidence="12 18" id="KW-0906">Nuclear pore complex</keyword>
<evidence type="ECO:0000256" key="5">
    <source>
        <dbReference type="ARBA" id="ARBA00022481"/>
    </source>
</evidence>
<keyword evidence="3 18" id="KW-0813">Transport</keyword>
<comment type="similarity">
    <text evidence="2 18">Belongs to the nucleoporin Nup84/Nup107 family.</text>
</comment>
<evidence type="ECO:0000256" key="15">
    <source>
        <dbReference type="ARBA" id="ARBA00023328"/>
    </source>
</evidence>
<evidence type="ECO:0000256" key="12">
    <source>
        <dbReference type="ARBA" id="ARBA00023132"/>
    </source>
</evidence>
<evidence type="ECO:0000256" key="17">
    <source>
        <dbReference type="ARBA" id="ARBA00063956"/>
    </source>
</evidence>
<keyword evidence="4" id="KW-0158">Chromosome</keyword>
<dbReference type="OMA" id="MAHIVLF"/>
<evidence type="ECO:0000256" key="14">
    <source>
        <dbReference type="ARBA" id="ARBA00023242"/>
    </source>
</evidence>
<reference evidence="20 22" key="2">
    <citation type="journal article" date="2013" name="Nature">
        <title>Insights into bilaterian evolution from three spiralian genomes.</title>
        <authorList>
            <person name="Simakov O."/>
            <person name="Marletaz F."/>
            <person name="Cho S.J."/>
            <person name="Edsinger-Gonzales E."/>
            <person name="Havlak P."/>
            <person name="Hellsten U."/>
            <person name="Kuo D.H."/>
            <person name="Larsson T."/>
            <person name="Lv J."/>
            <person name="Arendt D."/>
            <person name="Savage R."/>
            <person name="Osoegawa K."/>
            <person name="de Jong P."/>
            <person name="Grimwood J."/>
            <person name="Chapman J.A."/>
            <person name="Shapiro H."/>
            <person name="Aerts A."/>
            <person name="Otillar R.P."/>
            <person name="Terry A.Y."/>
            <person name="Boore J.L."/>
            <person name="Grigoriev I.V."/>
            <person name="Lindberg D.R."/>
            <person name="Seaver E.C."/>
            <person name="Weisblat D.A."/>
            <person name="Putnam N.H."/>
            <person name="Rokhsar D.S."/>
        </authorList>
    </citation>
    <scope>NUCLEOTIDE SEQUENCE</scope>
</reference>
<dbReference type="EnsemblMetazoa" id="HelroT189911">
    <property type="protein sequence ID" value="HelroP189911"/>
    <property type="gene ID" value="HelroG189911"/>
</dbReference>
<dbReference type="GO" id="GO:0017056">
    <property type="term" value="F:structural constituent of nuclear pore"/>
    <property type="evidence" value="ECO:0000318"/>
    <property type="project" value="GO_Central"/>
</dbReference>
<organism evidence="21 22">
    <name type="scientific">Helobdella robusta</name>
    <name type="common">Californian leech</name>
    <dbReference type="NCBI Taxonomy" id="6412"/>
    <lineage>
        <taxon>Eukaryota</taxon>
        <taxon>Metazoa</taxon>
        <taxon>Spiralia</taxon>
        <taxon>Lophotrochozoa</taxon>
        <taxon>Annelida</taxon>
        <taxon>Clitellata</taxon>
        <taxon>Hirudinea</taxon>
        <taxon>Rhynchobdellida</taxon>
        <taxon>Glossiphoniidae</taxon>
        <taxon>Helobdella</taxon>
    </lineage>
</organism>
<dbReference type="CTD" id="20211419"/>
<dbReference type="eggNOG" id="KOG1964">
    <property type="taxonomic scope" value="Eukaryota"/>
</dbReference>
<reference evidence="22" key="1">
    <citation type="submission" date="2012-12" db="EMBL/GenBank/DDBJ databases">
        <authorList>
            <person name="Hellsten U."/>
            <person name="Grimwood J."/>
            <person name="Chapman J.A."/>
            <person name="Shapiro H."/>
            <person name="Aerts A."/>
            <person name="Otillar R.P."/>
            <person name="Terry A.Y."/>
            <person name="Boore J.L."/>
            <person name="Simakov O."/>
            <person name="Marletaz F."/>
            <person name="Cho S.-J."/>
            <person name="Edsinger-Gonzales E."/>
            <person name="Havlak P."/>
            <person name="Kuo D.-H."/>
            <person name="Larsson T."/>
            <person name="Lv J."/>
            <person name="Arendt D."/>
            <person name="Savage R."/>
            <person name="Osoegawa K."/>
            <person name="de Jong P."/>
            <person name="Lindberg D.R."/>
            <person name="Seaver E.C."/>
            <person name="Weisblat D.A."/>
            <person name="Putnam N.H."/>
            <person name="Grigoriev I.V."/>
            <person name="Rokhsar D.S."/>
        </authorList>
    </citation>
    <scope>NUCLEOTIDE SEQUENCE</scope>
</reference>
<keyword evidence="7" id="KW-0509">mRNA transport</keyword>
<keyword evidence="11 18" id="KW-0811">Translocation</keyword>
<accession>T1FRH2</accession>
<dbReference type="Proteomes" id="UP000015101">
    <property type="component" value="Unassembled WGS sequence"/>
</dbReference>
<evidence type="ECO:0000256" key="18">
    <source>
        <dbReference type="RuleBase" id="RU365072"/>
    </source>
</evidence>
<dbReference type="GO" id="GO:0000776">
    <property type="term" value="C:kinetochore"/>
    <property type="evidence" value="ECO:0007669"/>
    <property type="project" value="UniProtKB-KW"/>
</dbReference>
<proteinExistence type="inferred from homology"/>
<evidence type="ECO:0000256" key="9">
    <source>
        <dbReference type="ARBA" id="ARBA00022927"/>
    </source>
</evidence>
<comment type="function">
    <text evidence="18">Functions as a component of the nuclear pore complex (NPC).</text>
</comment>
<sequence>MTNKMNMSVETEKFINSFVKDVFVLPPTQDVAEDKHLIELSSMEQSTWSLLHILYNERLTNRYSRSSTSDEDGMDDVLICPNLSERSSEKDVSSLLFQHNTQLRQAQLILDWLEEKSRNIMKNDHNILEFSSDNMNAWENTLHTLKQQKSSYIPTKNIVTQLDPDSTSRQKKKLLELDDEDEKKLFKYIFSCIKSGMLDEACRMCHKVGHSWRSVTLQGWKLYHDDNISHLAPGGRISQVEGNLYRSLWRKTCQKMLQDVFVDEAVDRNIKYYKENKMIMTSMLGGESDADKLLTLEHIFSNIESCDNDIIKRQSQFRYHIIQKFIILGRVDVLIEYMSSWCLDKTSQAHPQLLKFMTHLTLFFRSYHARYRAEHETTIIKSYVEYLIGDNQSELIAKYTSYLPRDLQNVLYAKFLEGVIEVDKRQHSLQLASEFGLDLKSIIILVVNNICRREPFLEPLINTGFGGPGQLMETVTQADMKKIDCIGWLLFDEDWRLEAIKHSNFLFRVFICSRKIEACDILMKKLPIDSIQVIVNAFESPDVDKLPAHVDNAIREHICIKIYLEAQERFCEWFQWLHGKPSKPKGPGHMGSTLSEKMLHESNMKMYEEDLERWNKTLSSFAQKAVEKIKDVLTFVDGGWMVDQRQDDETVDEMRVQQIILLRQLCLPALFVLLQKIYHTMNMYKESMQLIDLLMSQQHQLYKVFSRGELEKYAYETLESS</sequence>
<comment type="subunit">
    <text evidence="17">Part of the nuclear pore complex (NPC). Forms part of the Nup160 subcomplex in the nuclear pore which is composed of NUP160, NUP133, NUP107 and Nup96; this complex plays a role in RNA export and in tethering Nup98 and NUP153 to the nucleus. Does not interact with TPR. Interacts with ZNF106.</text>
</comment>
<dbReference type="InterPro" id="IPR007252">
    <property type="entry name" value="Nup84/Nup107"/>
</dbReference>
<evidence type="ECO:0000256" key="3">
    <source>
        <dbReference type="ARBA" id="ARBA00022448"/>
    </source>
</evidence>
<name>T1FRH2_HELRO</name>
<evidence type="ECO:0000313" key="22">
    <source>
        <dbReference type="Proteomes" id="UP000015101"/>
    </source>
</evidence>
<comment type="function">
    <text evidence="16">Plays a role in the nuclear pore complex (NPC) assembly and/or maintenance. Required for the assembly of peripheral proteins into the NPC. May anchor NUP62 to the NPC. Involved in nephrogenesis.</text>
</comment>
<dbReference type="PANTHER" id="PTHR13003:SF2">
    <property type="entry name" value="NUCLEAR PORE COMPLEX PROTEIN NUP107"/>
    <property type="match status" value="1"/>
</dbReference>
<evidence type="ECO:0000256" key="7">
    <source>
        <dbReference type="ARBA" id="ARBA00022816"/>
    </source>
</evidence>
<dbReference type="OrthoDB" id="3098at2759"/>
<dbReference type="EMBL" id="KB097753">
    <property type="protein sequence ID" value="ESN90597.1"/>
    <property type="molecule type" value="Genomic_DNA"/>
</dbReference>
<dbReference type="PANTHER" id="PTHR13003">
    <property type="entry name" value="NUP107-RELATED"/>
    <property type="match status" value="1"/>
</dbReference>
<dbReference type="InParanoid" id="T1FRH2"/>
<dbReference type="STRING" id="6412.T1FRH2"/>
<dbReference type="HOGENOM" id="CLU_012944_1_0_1"/>
<feature type="coiled-coil region" evidence="19">
    <location>
        <begin position="597"/>
        <end position="624"/>
    </location>
</feature>
<evidence type="ECO:0000256" key="11">
    <source>
        <dbReference type="ARBA" id="ARBA00023010"/>
    </source>
</evidence>
<gene>
    <name evidence="21" type="primary">20211419</name>
    <name evidence="20" type="ORF">HELRODRAFT_189911</name>
</gene>
<keyword evidence="14 18" id="KW-0539">Nucleus</keyword>
<keyword evidence="6" id="KW-0597">Phosphoprotein</keyword>
<evidence type="ECO:0000256" key="6">
    <source>
        <dbReference type="ARBA" id="ARBA00022553"/>
    </source>
</evidence>
<dbReference type="GO" id="GO:0031080">
    <property type="term" value="C:nuclear pore outer ring"/>
    <property type="evidence" value="ECO:0000318"/>
    <property type="project" value="GO_Central"/>
</dbReference>
<evidence type="ECO:0000256" key="8">
    <source>
        <dbReference type="ARBA" id="ARBA00022838"/>
    </source>
</evidence>
<evidence type="ECO:0000256" key="2">
    <source>
        <dbReference type="ARBA" id="ARBA00009510"/>
    </source>
</evidence>
<dbReference type="GO" id="GO:0006606">
    <property type="term" value="P:protein import into nucleus"/>
    <property type="evidence" value="ECO:0000318"/>
    <property type="project" value="GO_Central"/>
</dbReference>
<comment type="subcellular location">
    <subcellularLocation>
        <location evidence="1">Chromosome</location>
        <location evidence="1">Centromere</location>
        <location evidence="1">Kinetochore</location>
    </subcellularLocation>
    <subcellularLocation>
        <location evidence="18">Nucleus</location>
        <location evidence="18">Nuclear pore complex</location>
    </subcellularLocation>
    <subcellularLocation>
        <location evidence="18">Nucleus membrane</location>
    </subcellularLocation>
</comment>
<evidence type="ECO:0000256" key="1">
    <source>
        <dbReference type="ARBA" id="ARBA00004629"/>
    </source>
</evidence>
<evidence type="ECO:0000256" key="4">
    <source>
        <dbReference type="ARBA" id="ARBA00022454"/>
    </source>
</evidence>
<keyword evidence="9" id="KW-0653">Protein transport</keyword>
<dbReference type="FunFam" id="1.10.3450.20:FF:000001">
    <property type="entry name" value="Nuclear pore complex protein"/>
    <property type="match status" value="1"/>
</dbReference>
<dbReference type="GO" id="GO:0031965">
    <property type="term" value="C:nuclear membrane"/>
    <property type="evidence" value="ECO:0007669"/>
    <property type="project" value="UniProtKB-SubCell"/>
</dbReference>
<dbReference type="EMBL" id="AMQM01002302">
    <property type="status" value="NOT_ANNOTATED_CDS"/>
    <property type="molecule type" value="Genomic_DNA"/>
</dbReference>
<dbReference type="RefSeq" id="XP_009031499.1">
    <property type="nucleotide sequence ID" value="XM_009033251.1"/>
</dbReference>